<accession>A0A644VJD5</accession>
<comment type="caution">
    <text evidence="8">The sequence shown here is derived from an EMBL/GenBank/DDBJ whole genome shotgun (WGS) entry which is preliminary data.</text>
</comment>
<evidence type="ECO:0000259" key="7">
    <source>
        <dbReference type="Pfam" id="PF02769"/>
    </source>
</evidence>
<evidence type="ECO:0000256" key="4">
    <source>
        <dbReference type="ARBA" id="ARBA00022741"/>
    </source>
</evidence>
<keyword evidence="4" id="KW-0547">Nucleotide-binding</keyword>
<dbReference type="EMBL" id="VSSQ01000331">
    <property type="protein sequence ID" value="MPL91509.1"/>
    <property type="molecule type" value="Genomic_DNA"/>
</dbReference>
<dbReference type="Gene3D" id="3.90.650.10">
    <property type="entry name" value="PurM-like C-terminal domain"/>
    <property type="match status" value="1"/>
</dbReference>
<dbReference type="PANTHER" id="PTHR10520:SF12">
    <property type="entry name" value="TRIFUNCTIONAL PURINE BIOSYNTHETIC PROTEIN ADENOSINE-3"/>
    <property type="match status" value="1"/>
</dbReference>
<feature type="domain" description="PurM-like N-terminal" evidence="6">
    <location>
        <begin position="44"/>
        <end position="165"/>
    </location>
</feature>
<name>A0A644VJD5_9ZZZZ</name>
<dbReference type="Pfam" id="PF02769">
    <property type="entry name" value="AIRS_C"/>
    <property type="match status" value="1"/>
</dbReference>
<keyword evidence="3 8" id="KW-0436">Ligase</keyword>
<dbReference type="EC" id="6.3.3.1" evidence="2"/>
<gene>
    <name evidence="8" type="primary">purM_13</name>
    <name evidence="8" type="ORF">SDC9_37581</name>
</gene>
<dbReference type="Gene3D" id="3.30.1330.10">
    <property type="entry name" value="PurM-like, N-terminal domain"/>
    <property type="match status" value="1"/>
</dbReference>
<dbReference type="SUPFAM" id="SSF56042">
    <property type="entry name" value="PurM C-terminal domain-like"/>
    <property type="match status" value="1"/>
</dbReference>
<evidence type="ECO:0000256" key="5">
    <source>
        <dbReference type="ARBA" id="ARBA00022840"/>
    </source>
</evidence>
<dbReference type="UniPathway" id="UPA00074">
    <property type="reaction ID" value="UER00129"/>
</dbReference>
<dbReference type="GO" id="GO:0046084">
    <property type="term" value="P:adenine biosynthetic process"/>
    <property type="evidence" value="ECO:0007669"/>
    <property type="project" value="TreeGrafter"/>
</dbReference>
<dbReference type="SUPFAM" id="SSF55326">
    <property type="entry name" value="PurM N-terminal domain-like"/>
    <property type="match status" value="1"/>
</dbReference>
<dbReference type="InterPro" id="IPR016188">
    <property type="entry name" value="PurM-like_N"/>
</dbReference>
<dbReference type="InterPro" id="IPR036676">
    <property type="entry name" value="PurM-like_C_sf"/>
</dbReference>
<dbReference type="AlphaFoldDB" id="A0A644VJD5"/>
<proteinExistence type="predicted"/>
<evidence type="ECO:0000256" key="1">
    <source>
        <dbReference type="ARBA" id="ARBA00004686"/>
    </source>
</evidence>
<dbReference type="PANTHER" id="PTHR10520">
    <property type="entry name" value="TRIFUNCTIONAL PURINE BIOSYNTHETIC PROTEIN ADENOSINE-3-RELATED"/>
    <property type="match status" value="1"/>
</dbReference>
<dbReference type="Pfam" id="PF00586">
    <property type="entry name" value="AIRS"/>
    <property type="match status" value="1"/>
</dbReference>
<sequence length="388" mass="43174">MNTQKYNLRGVSASKEDVHNAIKNIDKGLFPKAFCKVIEDKLTYDNNYCMVMHADGAGTKSSLAYMYWKETKDLSVWKGIAIDAIVMNLDDLLCVGITDNILLSSTIGRNKNLIPAEVISALINGTEEFLEQMRQLGIGIYSTGGETADVGDVVRTIIVDSTVTARAKRSEIISNHNIKPGNVIVGLASFGQATYETSYNAGMGSNGLTSARHDVFNKELAKKYPESYDNSLNDEVVYCGTKQLTSPTEIEGMDAGKMVLSPTRTYAPIIKKILETHREKIDGMVHCSGGAQTKVLHFVDNVHIIKDNLFPIPPLFKMIHQESQTSWQEMYKVFNMGHRMEIYTDQETAQEIIKISKSFNVDAQIVGKVEQSPKTKLTIKSEFGEFVY</sequence>
<evidence type="ECO:0000256" key="2">
    <source>
        <dbReference type="ARBA" id="ARBA00013047"/>
    </source>
</evidence>
<dbReference type="InterPro" id="IPR036921">
    <property type="entry name" value="PurM-like_N_sf"/>
</dbReference>
<organism evidence="8">
    <name type="scientific">bioreactor metagenome</name>
    <dbReference type="NCBI Taxonomy" id="1076179"/>
    <lineage>
        <taxon>unclassified sequences</taxon>
        <taxon>metagenomes</taxon>
        <taxon>ecological metagenomes</taxon>
    </lineage>
</organism>
<dbReference type="GO" id="GO:0006189">
    <property type="term" value="P:'de novo' IMP biosynthetic process"/>
    <property type="evidence" value="ECO:0007669"/>
    <property type="project" value="UniProtKB-UniPathway"/>
</dbReference>
<dbReference type="GO" id="GO:0004637">
    <property type="term" value="F:phosphoribosylamine-glycine ligase activity"/>
    <property type="evidence" value="ECO:0007669"/>
    <property type="project" value="TreeGrafter"/>
</dbReference>
<dbReference type="InterPro" id="IPR004733">
    <property type="entry name" value="PurM_cligase"/>
</dbReference>
<feature type="domain" description="PurM-like C-terminal" evidence="7">
    <location>
        <begin position="179"/>
        <end position="379"/>
    </location>
</feature>
<protein>
    <recommendedName>
        <fullName evidence="2">phosphoribosylformylglycinamidine cyclo-ligase</fullName>
        <ecNumber evidence="2">6.3.3.1</ecNumber>
    </recommendedName>
</protein>
<comment type="pathway">
    <text evidence="1">Purine metabolism; IMP biosynthesis via de novo pathway; 5-amino-1-(5-phospho-D-ribosyl)imidazole from N(2)-formyl-N(1)-(5-phospho-D-ribosyl)glycinamide: step 2/2.</text>
</comment>
<evidence type="ECO:0000256" key="3">
    <source>
        <dbReference type="ARBA" id="ARBA00022598"/>
    </source>
</evidence>
<dbReference type="GO" id="GO:0005524">
    <property type="term" value="F:ATP binding"/>
    <property type="evidence" value="ECO:0007669"/>
    <property type="project" value="UniProtKB-KW"/>
</dbReference>
<dbReference type="InterPro" id="IPR010918">
    <property type="entry name" value="PurM-like_C_dom"/>
</dbReference>
<dbReference type="GO" id="GO:0004641">
    <property type="term" value="F:phosphoribosylformylglycinamidine cyclo-ligase activity"/>
    <property type="evidence" value="ECO:0007669"/>
    <property type="project" value="UniProtKB-EC"/>
</dbReference>
<dbReference type="GO" id="GO:0005829">
    <property type="term" value="C:cytosol"/>
    <property type="evidence" value="ECO:0007669"/>
    <property type="project" value="TreeGrafter"/>
</dbReference>
<reference evidence="8" key="1">
    <citation type="submission" date="2019-08" db="EMBL/GenBank/DDBJ databases">
        <authorList>
            <person name="Kucharzyk K."/>
            <person name="Murdoch R.W."/>
            <person name="Higgins S."/>
            <person name="Loffler F."/>
        </authorList>
    </citation>
    <scope>NUCLEOTIDE SEQUENCE</scope>
</reference>
<evidence type="ECO:0000313" key="8">
    <source>
        <dbReference type="EMBL" id="MPL91509.1"/>
    </source>
</evidence>
<keyword evidence="5" id="KW-0067">ATP-binding</keyword>
<evidence type="ECO:0000259" key="6">
    <source>
        <dbReference type="Pfam" id="PF00586"/>
    </source>
</evidence>